<dbReference type="EMBL" id="CP031700">
    <property type="protein sequence ID" value="QEY25281.1"/>
    <property type="molecule type" value="Genomic_DNA"/>
</dbReference>
<sequence length="59" mass="6826">MFVVVQLFFIGWCRLINGFNSVGRPFEMFQTACPVDVEIGYNLTFQFTVRAPSFIKETL</sequence>
<proteinExistence type="predicted"/>
<organism evidence="1 2">
    <name type="scientific">Neisseria zalophi</name>
    <dbReference type="NCBI Taxonomy" id="640030"/>
    <lineage>
        <taxon>Bacteria</taxon>
        <taxon>Pseudomonadati</taxon>
        <taxon>Pseudomonadota</taxon>
        <taxon>Betaproteobacteria</taxon>
        <taxon>Neisseriales</taxon>
        <taxon>Neisseriaceae</taxon>
        <taxon>Neisseria</taxon>
    </lineage>
</organism>
<dbReference type="Proteomes" id="UP000325713">
    <property type="component" value="Chromosome"/>
</dbReference>
<dbReference type="AlphaFoldDB" id="A0A5J6PRH5"/>
<dbReference type="KEGG" id="nzl:D0T92_01150"/>
<name>A0A5J6PRH5_9NEIS</name>
<reference evidence="1 2" key="1">
    <citation type="submission" date="2018-08" db="EMBL/GenBank/DDBJ databases">
        <title>Neisseria zalophi ATCC BAA-2455 complete genome.</title>
        <authorList>
            <person name="Veseli I.A."/>
            <person name="Buttler R."/>
            <person name="Mascarenhas dos Santos A.C."/>
            <person name="Pombert J.-F."/>
        </authorList>
    </citation>
    <scope>NUCLEOTIDE SEQUENCE [LARGE SCALE GENOMIC DNA]</scope>
    <source>
        <strain evidence="1 2">ATCC BAA-2455</strain>
    </source>
</reference>
<accession>A0A5J6PRH5</accession>
<evidence type="ECO:0000313" key="1">
    <source>
        <dbReference type="EMBL" id="QEY25281.1"/>
    </source>
</evidence>
<protein>
    <submittedName>
        <fullName evidence="1">Uncharacterized protein</fullName>
    </submittedName>
</protein>
<evidence type="ECO:0000313" key="2">
    <source>
        <dbReference type="Proteomes" id="UP000325713"/>
    </source>
</evidence>
<gene>
    <name evidence="1" type="ORF">D0T92_01150</name>
</gene>
<keyword evidence="2" id="KW-1185">Reference proteome</keyword>